<evidence type="ECO:0000256" key="3">
    <source>
        <dbReference type="ARBA" id="ARBA00022448"/>
    </source>
</evidence>
<comment type="similarity">
    <text evidence="2">Belongs to the binding-protein-dependent transport system permease family. FecCD subfamily.</text>
</comment>
<evidence type="ECO:0000256" key="2">
    <source>
        <dbReference type="ARBA" id="ARBA00007935"/>
    </source>
</evidence>
<dbReference type="CDD" id="cd06550">
    <property type="entry name" value="TM_ABC_iron-siderophores_like"/>
    <property type="match status" value="1"/>
</dbReference>
<keyword evidence="3" id="KW-0813">Transport</keyword>
<gene>
    <name evidence="9" type="ORF">IAD42_09420</name>
</gene>
<dbReference type="GO" id="GO:0022857">
    <property type="term" value="F:transmembrane transporter activity"/>
    <property type="evidence" value="ECO:0007669"/>
    <property type="project" value="InterPro"/>
</dbReference>
<dbReference type="Pfam" id="PF01032">
    <property type="entry name" value="FecCD"/>
    <property type="match status" value="1"/>
</dbReference>
<feature type="transmembrane region" description="Helical" evidence="8">
    <location>
        <begin position="200"/>
        <end position="218"/>
    </location>
</feature>
<evidence type="ECO:0000256" key="6">
    <source>
        <dbReference type="ARBA" id="ARBA00022989"/>
    </source>
</evidence>
<dbReference type="PANTHER" id="PTHR30472:SF25">
    <property type="entry name" value="ABC TRANSPORTER PERMEASE PROTEIN MJ0876-RELATED"/>
    <property type="match status" value="1"/>
</dbReference>
<keyword evidence="5 8" id="KW-0812">Transmembrane</keyword>
<proteinExistence type="inferred from homology"/>
<evidence type="ECO:0000256" key="8">
    <source>
        <dbReference type="SAM" id="Phobius"/>
    </source>
</evidence>
<evidence type="ECO:0000256" key="5">
    <source>
        <dbReference type="ARBA" id="ARBA00022692"/>
    </source>
</evidence>
<evidence type="ECO:0000313" key="9">
    <source>
        <dbReference type="EMBL" id="HIS98183.1"/>
    </source>
</evidence>
<name>A0A9D1G6P1_9FIRM</name>
<dbReference type="GO" id="GO:0005886">
    <property type="term" value="C:plasma membrane"/>
    <property type="evidence" value="ECO:0007669"/>
    <property type="project" value="UniProtKB-SubCell"/>
</dbReference>
<evidence type="ECO:0000256" key="4">
    <source>
        <dbReference type="ARBA" id="ARBA00022475"/>
    </source>
</evidence>
<dbReference type="SUPFAM" id="SSF81345">
    <property type="entry name" value="ABC transporter involved in vitamin B12 uptake, BtuC"/>
    <property type="match status" value="1"/>
</dbReference>
<feature type="transmembrane region" description="Helical" evidence="8">
    <location>
        <begin position="243"/>
        <end position="272"/>
    </location>
</feature>
<accession>A0A9D1G6P1</accession>
<keyword evidence="6 8" id="KW-1133">Transmembrane helix</keyword>
<comment type="subcellular location">
    <subcellularLocation>
        <location evidence="1">Cell membrane</location>
        <topology evidence="1">Multi-pass membrane protein</topology>
    </subcellularLocation>
</comment>
<keyword evidence="4" id="KW-1003">Cell membrane</keyword>
<organism evidence="9 10">
    <name type="scientific">Candidatus Scatomorpha pullistercoris</name>
    <dbReference type="NCBI Taxonomy" id="2840929"/>
    <lineage>
        <taxon>Bacteria</taxon>
        <taxon>Bacillati</taxon>
        <taxon>Bacillota</taxon>
        <taxon>Clostridia</taxon>
        <taxon>Eubacteriales</taxon>
        <taxon>Candidatus Scatomorpha</taxon>
    </lineage>
</organism>
<dbReference type="Proteomes" id="UP000886876">
    <property type="component" value="Unassembled WGS sequence"/>
</dbReference>
<evidence type="ECO:0000256" key="7">
    <source>
        <dbReference type="ARBA" id="ARBA00023136"/>
    </source>
</evidence>
<comment type="caution">
    <text evidence="9">The sequence shown here is derived from an EMBL/GenBank/DDBJ whole genome shotgun (WGS) entry which is preliminary data.</text>
</comment>
<dbReference type="PANTHER" id="PTHR30472">
    <property type="entry name" value="FERRIC ENTEROBACTIN TRANSPORT SYSTEM PERMEASE PROTEIN"/>
    <property type="match status" value="1"/>
</dbReference>
<keyword evidence="7 8" id="KW-0472">Membrane</keyword>
<evidence type="ECO:0000313" key="10">
    <source>
        <dbReference type="Proteomes" id="UP000886876"/>
    </source>
</evidence>
<dbReference type="AlphaFoldDB" id="A0A9D1G6P1"/>
<reference evidence="9" key="2">
    <citation type="journal article" date="2021" name="PeerJ">
        <title>Extensive microbial diversity within the chicken gut microbiome revealed by metagenomics and culture.</title>
        <authorList>
            <person name="Gilroy R."/>
            <person name="Ravi A."/>
            <person name="Getino M."/>
            <person name="Pursley I."/>
            <person name="Horton D.L."/>
            <person name="Alikhan N.F."/>
            <person name="Baker D."/>
            <person name="Gharbi K."/>
            <person name="Hall N."/>
            <person name="Watson M."/>
            <person name="Adriaenssens E.M."/>
            <person name="Foster-Nyarko E."/>
            <person name="Jarju S."/>
            <person name="Secka A."/>
            <person name="Antonio M."/>
            <person name="Oren A."/>
            <person name="Chaudhuri R.R."/>
            <person name="La Ragione R."/>
            <person name="Hildebrand F."/>
            <person name="Pallen M.J."/>
        </authorList>
    </citation>
    <scope>NUCLEOTIDE SEQUENCE</scope>
    <source>
        <strain evidence="9">ChiHecec3B27-6122</strain>
    </source>
</reference>
<protein>
    <submittedName>
        <fullName evidence="9">Iron ABC transporter permease</fullName>
    </submittedName>
</protein>
<dbReference type="Gene3D" id="1.10.3470.10">
    <property type="entry name" value="ABC transporter involved in vitamin B12 uptake, BtuC"/>
    <property type="match status" value="1"/>
</dbReference>
<sequence length="341" mass="35107">MKSSQTSSIRPERPLARVCIPLALATFAAAALSLMLGPVSLSPGEVISAFFKSEAVTSADRIALYARLPRTCGCIVAGAALAVSGAVIQSVLSNPLAAPNVIGVNSGAGLAAAICCAFFPGAYAAVPFAAFLGALLSVLLVLLIAERTGASKITLVLGGVAISSVLSAGVDAVVTFVPDALVGYSDFRIGSLSGLTMQKLAPAAWVVLAALALAFSLTHELDLLMLGRDTARSLGLRAGRMRVLLLAVAAALAGAAVSFAGLLGFVGLIVPHIMRRLVGDESRLLLPGCAMGGAVMLLICDLASRMLFRPYELPVGIALSFIGGPFFVWLLLRQRKGRRHD</sequence>
<dbReference type="InterPro" id="IPR037294">
    <property type="entry name" value="ABC_BtuC-like"/>
</dbReference>
<feature type="transmembrane region" description="Helical" evidence="8">
    <location>
        <begin position="68"/>
        <end position="88"/>
    </location>
</feature>
<dbReference type="EMBL" id="DVJS01000236">
    <property type="protein sequence ID" value="HIS98183.1"/>
    <property type="molecule type" value="Genomic_DNA"/>
</dbReference>
<dbReference type="FunFam" id="1.10.3470.10:FF:000001">
    <property type="entry name" value="Vitamin B12 ABC transporter permease BtuC"/>
    <property type="match status" value="1"/>
</dbReference>
<feature type="transmembrane region" description="Helical" evidence="8">
    <location>
        <begin position="100"/>
        <end position="120"/>
    </location>
</feature>
<dbReference type="InterPro" id="IPR000522">
    <property type="entry name" value="ABC_transptr_permease_BtuC"/>
</dbReference>
<evidence type="ECO:0000256" key="1">
    <source>
        <dbReference type="ARBA" id="ARBA00004651"/>
    </source>
</evidence>
<feature type="transmembrane region" description="Helical" evidence="8">
    <location>
        <begin position="313"/>
        <end position="332"/>
    </location>
</feature>
<feature type="transmembrane region" description="Helical" evidence="8">
    <location>
        <begin position="126"/>
        <end position="145"/>
    </location>
</feature>
<reference evidence="9" key="1">
    <citation type="submission" date="2020-10" db="EMBL/GenBank/DDBJ databases">
        <authorList>
            <person name="Gilroy R."/>
        </authorList>
    </citation>
    <scope>NUCLEOTIDE SEQUENCE</scope>
    <source>
        <strain evidence="9">ChiHecec3B27-6122</strain>
    </source>
</reference>